<reference evidence="6" key="1">
    <citation type="submission" date="2017-02" db="EMBL/GenBank/DDBJ databases">
        <authorList>
            <person name="Varghese N."/>
            <person name="Submissions S."/>
        </authorList>
    </citation>
    <scope>NUCLEOTIDE SEQUENCE [LARGE SCALE GENOMIC DNA]</scope>
    <source>
        <strain evidence="6">DSM 24412</strain>
    </source>
</reference>
<dbReference type="SUPFAM" id="SSF69593">
    <property type="entry name" value="Glycerol-3-phosphate (1)-acyltransferase"/>
    <property type="match status" value="1"/>
</dbReference>
<dbReference type="RefSeq" id="WP_079556588.1">
    <property type="nucleotide sequence ID" value="NZ_CP021904.1"/>
</dbReference>
<evidence type="ECO:0000256" key="2">
    <source>
        <dbReference type="ARBA" id="ARBA00022679"/>
    </source>
</evidence>
<dbReference type="PANTHER" id="PTHR10434">
    <property type="entry name" value="1-ACYL-SN-GLYCEROL-3-PHOSPHATE ACYLTRANSFERASE"/>
    <property type="match status" value="1"/>
</dbReference>
<dbReference type="AlphaFoldDB" id="A0A1T5CF61"/>
<dbReference type="PANTHER" id="PTHR10434:SF11">
    <property type="entry name" value="1-ACYL-SN-GLYCEROL-3-PHOSPHATE ACYLTRANSFERASE"/>
    <property type="match status" value="1"/>
</dbReference>
<proteinExistence type="predicted"/>
<protein>
    <submittedName>
        <fullName evidence="5">Acyltransferase</fullName>
    </submittedName>
</protein>
<comment type="pathway">
    <text evidence="1">Lipid metabolism.</text>
</comment>
<dbReference type="GO" id="GO:0005886">
    <property type="term" value="C:plasma membrane"/>
    <property type="evidence" value="ECO:0007669"/>
    <property type="project" value="TreeGrafter"/>
</dbReference>
<gene>
    <name evidence="5" type="ORF">SAMN03080601_00798</name>
</gene>
<dbReference type="GO" id="GO:0006654">
    <property type="term" value="P:phosphatidic acid biosynthetic process"/>
    <property type="evidence" value="ECO:0007669"/>
    <property type="project" value="TreeGrafter"/>
</dbReference>
<keyword evidence="2 5" id="KW-0808">Transferase</keyword>
<accession>A0A1T5CF61</accession>
<evidence type="ECO:0000259" key="4">
    <source>
        <dbReference type="SMART" id="SM00563"/>
    </source>
</evidence>
<dbReference type="Pfam" id="PF01553">
    <property type="entry name" value="Acyltransferase"/>
    <property type="match status" value="1"/>
</dbReference>
<dbReference type="Proteomes" id="UP000191055">
    <property type="component" value="Unassembled WGS sequence"/>
</dbReference>
<sequence>MIKACHHWLYDTFFNFYIHRILKKDFHSINIYGEWDAAGDNSQLIIGNHVSWWDGFWVYYLNKRLLKKQFHAMMLEEELKARRFLSKIGCFSVHPGKRSVVESLNYAVELLQEPGNLVLLYPQGRIASFSAGVLPFEPGIEYIAKKSGIKQVLFYVALVDYFSNRKPVLSLYLGKGEWNESTETSIENQFAEFYSDAKLKQSKCAF</sequence>
<keyword evidence="6" id="KW-1185">Reference proteome</keyword>
<keyword evidence="3 5" id="KW-0012">Acyltransferase</keyword>
<dbReference type="CDD" id="cd06551">
    <property type="entry name" value="LPLAT"/>
    <property type="match status" value="1"/>
</dbReference>
<evidence type="ECO:0000313" key="6">
    <source>
        <dbReference type="Proteomes" id="UP000191055"/>
    </source>
</evidence>
<dbReference type="SMART" id="SM00563">
    <property type="entry name" value="PlsC"/>
    <property type="match status" value="1"/>
</dbReference>
<name>A0A1T5CF61_9BACT</name>
<dbReference type="InterPro" id="IPR002123">
    <property type="entry name" value="Plipid/glycerol_acylTrfase"/>
</dbReference>
<evidence type="ECO:0000313" key="5">
    <source>
        <dbReference type="EMBL" id="SKB57983.1"/>
    </source>
</evidence>
<feature type="domain" description="Phospholipid/glycerol acyltransferase" evidence="4">
    <location>
        <begin position="43"/>
        <end position="161"/>
    </location>
</feature>
<dbReference type="EMBL" id="FUYV01000003">
    <property type="protein sequence ID" value="SKB57983.1"/>
    <property type="molecule type" value="Genomic_DNA"/>
</dbReference>
<dbReference type="OrthoDB" id="152799at2"/>
<evidence type="ECO:0000256" key="1">
    <source>
        <dbReference type="ARBA" id="ARBA00005189"/>
    </source>
</evidence>
<evidence type="ECO:0000256" key="3">
    <source>
        <dbReference type="ARBA" id="ARBA00023315"/>
    </source>
</evidence>
<dbReference type="KEGG" id="asx:CDL62_12225"/>
<dbReference type="GO" id="GO:0003841">
    <property type="term" value="F:1-acylglycerol-3-phosphate O-acyltransferase activity"/>
    <property type="evidence" value="ECO:0007669"/>
    <property type="project" value="TreeGrafter"/>
</dbReference>
<organism evidence="5 6">
    <name type="scientific">Alkalitalea saponilacus</name>
    <dbReference type="NCBI Taxonomy" id="889453"/>
    <lineage>
        <taxon>Bacteria</taxon>
        <taxon>Pseudomonadati</taxon>
        <taxon>Bacteroidota</taxon>
        <taxon>Bacteroidia</taxon>
        <taxon>Marinilabiliales</taxon>
        <taxon>Marinilabiliaceae</taxon>
        <taxon>Alkalitalea</taxon>
    </lineage>
</organism>
<dbReference type="STRING" id="889453.SAMN03080601_00798"/>